<evidence type="ECO:0000256" key="5">
    <source>
        <dbReference type="ARBA" id="ARBA00023004"/>
    </source>
</evidence>
<organism evidence="7 8">
    <name type="scientific">Galbibacter marinus</name>
    <dbReference type="NCBI Taxonomy" id="555500"/>
    <lineage>
        <taxon>Bacteria</taxon>
        <taxon>Pseudomonadati</taxon>
        <taxon>Bacteroidota</taxon>
        <taxon>Flavobacteriia</taxon>
        <taxon>Flavobacteriales</taxon>
        <taxon>Flavobacteriaceae</taxon>
        <taxon>Galbibacter</taxon>
    </lineage>
</organism>
<dbReference type="InterPro" id="IPR024934">
    <property type="entry name" value="Rubredoxin-like_dom"/>
</dbReference>
<dbReference type="GO" id="GO:0009055">
    <property type="term" value="F:electron transfer activity"/>
    <property type="evidence" value="ECO:0007669"/>
    <property type="project" value="TreeGrafter"/>
</dbReference>
<accession>K2PW69</accession>
<protein>
    <submittedName>
        <fullName evidence="7">Rubredoxin-type Fe(Cys)4 protein</fullName>
    </submittedName>
</protein>
<feature type="domain" description="Rubredoxin-like" evidence="6">
    <location>
        <begin position="428"/>
        <end position="479"/>
    </location>
</feature>
<dbReference type="GO" id="GO:0005506">
    <property type="term" value="F:iron ion binding"/>
    <property type="evidence" value="ECO:0007669"/>
    <property type="project" value="InterPro"/>
</dbReference>
<dbReference type="PANTHER" id="PTHR47627">
    <property type="entry name" value="RUBREDOXIN"/>
    <property type="match status" value="1"/>
</dbReference>
<dbReference type="RefSeq" id="WP_008991022.1">
    <property type="nucleotide sequence ID" value="NZ_AMSG01000005.1"/>
</dbReference>
<evidence type="ECO:0000259" key="6">
    <source>
        <dbReference type="PROSITE" id="PS50903"/>
    </source>
</evidence>
<evidence type="ECO:0000313" key="7">
    <source>
        <dbReference type="EMBL" id="EKF55714.1"/>
    </source>
</evidence>
<keyword evidence="3" id="KW-0479">Metal-binding</keyword>
<dbReference type="PATRIC" id="fig|555500.3.peg.1190"/>
<dbReference type="CDD" id="cd00730">
    <property type="entry name" value="rubredoxin"/>
    <property type="match status" value="1"/>
</dbReference>
<comment type="cofactor">
    <cofactor evidence="1">
        <name>Fe(3+)</name>
        <dbReference type="ChEBI" id="CHEBI:29034"/>
    </cofactor>
</comment>
<keyword evidence="4" id="KW-0249">Electron transport</keyword>
<dbReference type="GO" id="GO:0043448">
    <property type="term" value="P:alkane catabolic process"/>
    <property type="evidence" value="ECO:0007669"/>
    <property type="project" value="TreeGrafter"/>
</dbReference>
<reference evidence="7 8" key="1">
    <citation type="journal article" date="2012" name="J. Bacteriol.">
        <title>Genome Sequence of Galbibacter marinum Type Strain ck-I2-15.</title>
        <authorList>
            <person name="Lai Q."/>
            <person name="Li C."/>
            <person name="Shao Z."/>
        </authorList>
    </citation>
    <scope>NUCLEOTIDE SEQUENCE [LARGE SCALE GENOMIC DNA]</scope>
    <source>
        <strain evidence="8">ck-I2-15</strain>
    </source>
</reference>
<evidence type="ECO:0000256" key="1">
    <source>
        <dbReference type="ARBA" id="ARBA00001965"/>
    </source>
</evidence>
<name>K2PW69_9FLAO</name>
<sequence>MEKDYYRLLIKGGVLSPGELKMILTTLMDQKVKHISFGSRQDILFTTDIPVKNFNFNGDISCVDPMHKEEENIVCSYLSTDILTTTPWLTSDRYLYLLEQFKFHPKLKINIVDPLQCLVPLFTGHLNFIASNHEDYWYLYLQMPDWESVQLYPALIYSWDMATISKTIEDLVLEELESVDLLFELINDSTDTNNRTINSPLNTSFHPFLYYEGMNKMGTNKYWLGLYWRNNNYDLPFLLALCELCAESKIGKICITPWKSFIIKGIPAEAKLEWEKCLGKHGINVRHSQLELNWHLPVGDQKALKLKNYLVSKLDSYDISTYGLTIGITRKHDKVFHFTSIVIQCNPPIYSQANLKLRNTYSVRHAKDFNPNTRTYKTYALHVDKIELPGLLMELSKAYFQQLGQTTEETDKSLKDKSNKQTKPLKEKQVNQCSNCLTIYDQMYGDIQQDIPQNTPFEQLPEHYHCSLCEAPKSDFNPINQAVTPIN</sequence>
<proteinExistence type="predicted"/>
<dbReference type="STRING" id="555500.I215_05752"/>
<dbReference type="AlphaFoldDB" id="K2PW69"/>
<dbReference type="Gene3D" id="2.20.28.10">
    <property type="match status" value="1"/>
</dbReference>
<comment type="caution">
    <text evidence="7">The sequence shown here is derived from an EMBL/GenBank/DDBJ whole genome shotgun (WGS) entry which is preliminary data.</text>
</comment>
<keyword evidence="5" id="KW-0408">Iron</keyword>
<keyword evidence="8" id="KW-1185">Reference proteome</keyword>
<dbReference type="SUPFAM" id="SSF57802">
    <property type="entry name" value="Rubredoxin-like"/>
    <property type="match status" value="1"/>
</dbReference>
<dbReference type="InterPro" id="IPR050526">
    <property type="entry name" value="Rubredoxin_ET"/>
</dbReference>
<dbReference type="OrthoDB" id="9758182at2"/>
<dbReference type="InterPro" id="IPR024935">
    <property type="entry name" value="Rubredoxin_dom"/>
</dbReference>
<dbReference type="eggNOG" id="COG1773">
    <property type="taxonomic scope" value="Bacteria"/>
</dbReference>
<keyword evidence="2" id="KW-0813">Transport</keyword>
<evidence type="ECO:0000313" key="8">
    <source>
        <dbReference type="Proteomes" id="UP000007364"/>
    </source>
</evidence>
<dbReference type="Pfam" id="PF00301">
    <property type="entry name" value="Rubredoxin"/>
    <property type="match status" value="1"/>
</dbReference>
<evidence type="ECO:0000256" key="2">
    <source>
        <dbReference type="ARBA" id="ARBA00022448"/>
    </source>
</evidence>
<dbReference type="Proteomes" id="UP000007364">
    <property type="component" value="Unassembled WGS sequence"/>
</dbReference>
<evidence type="ECO:0000256" key="3">
    <source>
        <dbReference type="ARBA" id="ARBA00022723"/>
    </source>
</evidence>
<dbReference type="EMBL" id="AMSG01000005">
    <property type="protein sequence ID" value="EKF55714.1"/>
    <property type="molecule type" value="Genomic_DNA"/>
</dbReference>
<gene>
    <name evidence="7" type="ORF">I215_05752</name>
</gene>
<dbReference type="PROSITE" id="PS50903">
    <property type="entry name" value="RUBREDOXIN_LIKE"/>
    <property type="match status" value="1"/>
</dbReference>
<dbReference type="PANTHER" id="PTHR47627:SF1">
    <property type="entry name" value="RUBREDOXIN-1-RELATED"/>
    <property type="match status" value="1"/>
</dbReference>
<evidence type="ECO:0000256" key="4">
    <source>
        <dbReference type="ARBA" id="ARBA00022982"/>
    </source>
</evidence>